<name>A0A0B7C5I5_9EUPU</name>
<feature type="compositionally biased region" description="Low complexity" evidence="1">
    <location>
        <begin position="19"/>
        <end position="29"/>
    </location>
</feature>
<feature type="non-terminal residue" evidence="2">
    <location>
        <position position="1"/>
    </location>
</feature>
<sequence>SSLSKKPRHTSANSKTDISSNSSNSSNNSVDKANVHLTNGPENSNLPFNLYVNGSTTSSSNGVVNSRAQSSSSSSSTLPVNLPPPSPIETQLHSTKHYLARATEHKHHADKLKDKLAKYEPYLRSGLSFYLACYS</sequence>
<feature type="non-terminal residue" evidence="2">
    <location>
        <position position="135"/>
    </location>
</feature>
<accession>A0A0B7C5I5</accession>
<feature type="compositionally biased region" description="Polar residues" evidence="1">
    <location>
        <begin position="36"/>
        <end position="47"/>
    </location>
</feature>
<evidence type="ECO:0000256" key="1">
    <source>
        <dbReference type="SAM" id="MobiDB-lite"/>
    </source>
</evidence>
<proteinExistence type="predicted"/>
<dbReference type="AlphaFoldDB" id="A0A0B7C5I5"/>
<organism evidence="2">
    <name type="scientific">Arion vulgaris</name>
    <dbReference type="NCBI Taxonomy" id="1028688"/>
    <lineage>
        <taxon>Eukaryota</taxon>
        <taxon>Metazoa</taxon>
        <taxon>Spiralia</taxon>
        <taxon>Lophotrochozoa</taxon>
        <taxon>Mollusca</taxon>
        <taxon>Gastropoda</taxon>
        <taxon>Heterobranchia</taxon>
        <taxon>Euthyneura</taxon>
        <taxon>Panpulmonata</taxon>
        <taxon>Eupulmonata</taxon>
        <taxon>Stylommatophora</taxon>
        <taxon>Helicina</taxon>
        <taxon>Arionoidea</taxon>
        <taxon>Arionidae</taxon>
        <taxon>Arion</taxon>
    </lineage>
</organism>
<dbReference type="EMBL" id="HACG01053020">
    <property type="protein sequence ID" value="CEK99891.1"/>
    <property type="molecule type" value="Transcribed_RNA"/>
</dbReference>
<protein>
    <recommendedName>
        <fullName evidence="3">AF4/FMR2 C-terminal homology domain-containing protein</fullName>
    </recommendedName>
</protein>
<evidence type="ECO:0008006" key="3">
    <source>
        <dbReference type="Google" id="ProtNLM"/>
    </source>
</evidence>
<feature type="region of interest" description="Disordered" evidence="1">
    <location>
        <begin position="1"/>
        <end position="90"/>
    </location>
</feature>
<reference evidence="2" key="1">
    <citation type="submission" date="2014-12" db="EMBL/GenBank/DDBJ databases">
        <title>Insight into the proteome of Arion vulgaris.</title>
        <authorList>
            <person name="Aradska J."/>
            <person name="Bulat T."/>
            <person name="Smidak R."/>
            <person name="Sarate P."/>
            <person name="Gangsoo J."/>
            <person name="Sialana F."/>
            <person name="Bilban M."/>
            <person name="Lubec G."/>
        </authorList>
    </citation>
    <scope>NUCLEOTIDE SEQUENCE</scope>
    <source>
        <tissue evidence="2">Skin</tissue>
    </source>
</reference>
<evidence type="ECO:0000313" key="2">
    <source>
        <dbReference type="EMBL" id="CEK99891.1"/>
    </source>
</evidence>
<gene>
    <name evidence="2" type="primary">ORF222376</name>
</gene>
<feature type="compositionally biased region" description="Low complexity" evidence="1">
    <location>
        <begin position="52"/>
        <end position="80"/>
    </location>
</feature>